<dbReference type="Pfam" id="PF01479">
    <property type="entry name" value="S4"/>
    <property type="match status" value="1"/>
</dbReference>
<dbReference type="Gene3D" id="3.10.290.10">
    <property type="entry name" value="RNA-binding S4 domain"/>
    <property type="match status" value="1"/>
</dbReference>
<dbReference type="PANTHER" id="PTHR47683:SF2">
    <property type="entry name" value="RNA-BINDING S4 DOMAIN-CONTAINING PROTEIN"/>
    <property type="match status" value="1"/>
</dbReference>
<feature type="region of interest" description="Disordered" evidence="5">
    <location>
        <begin position="1"/>
        <end position="344"/>
    </location>
</feature>
<dbReference type="InterPro" id="IPR042092">
    <property type="entry name" value="PsdUridine_s_RsuA/RluB/E/F_cat"/>
</dbReference>
<dbReference type="EC" id="5.4.99.-" evidence="4"/>
<dbReference type="PROSITE" id="PS01149">
    <property type="entry name" value="PSI_RSU"/>
    <property type="match status" value="1"/>
</dbReference>
<dbReference type="InterPro" id="IPR006145">
    <property type="entry name" value="PsdUridine_synth_RsuA/RluA"/>
</dbReference>
<dbReference type="InterPro" id="IPR002942">
    <property type="entry name" value="S4_RNA-bd"/>
</dbReference>
<protein>
    <recommendedName>
        <fullName evidence="4">Pseudouridine synthase</fullName>
        <ecNumber evidence="4">5.4.99.-</ecNumber>
    </recommendedName>
</protein>
<dbReference type="SUPFAM" id="SSF55120">
    <property type="entry name" value="Pseudouridine synthase"/>
    <property type="match status" value="1"/>
</dbReference>
<dbReference type="InterPro" id="IPR036986">
    <property type="entry name" value="S4_RNA-bd_sf"/>
</dbReference>
<dbReference type="Gene3D" id="3.30.70.580">
    <property type="entry name" value="Pseudouridine synthase I, catalytic domain, N-terminal subdomain"/>
    <property type="match status" value="1"/>
</dbReference>
<dbReference type="InterPro" id="IPR020103">
    <property type="entry name" value="PsdUridine_synth_cat_dom_sf"/>
</dbReference>
<reference evidence="7 8" key="1">
    <citation type="submission" date="2023-05" db="EMBL/GenBank/DDBJ databases">
        <title>Novel species of genus Flectobacillus isolated from stream in China.</title>
        <authorList>
            <person name="Lu H."/>
        </authorList>
    </citation>
    <scope>NUCLEOTIDE SEQUENCE [LARGE SCALE GENOMIC DNA]</scope>
    <source>
        <strain evidence="7 8">DC10W</strain>
    </source>
</reference>
<dbReference type="Pfam" id="PF00849">
    <property type="entry name" value="PseudoU_synth_2"/>
    <property type="match status" value="1"/>
</dbReference>
<keyword evidence="2 4" id="KW-0413">Isomerase</keyword>
<dbReference type="InterPro" id="IPR020094">
    <property type="entry name" value="TruA/RsuA/RluB/E/F_N"/>
</dbReference>
<accession>A0ABT6YPJ3</accession>
<dbReference type="PROSITE" id="PS50889">
    <property type="entry name" value="S4"/>
    <property type="match status" value="1"/>
</dbReference>
<evidence type="ECO:0000256" key="4">
    <source>
        <dbReference type="RuleBase" id="RU003887"/>
    </source>
</evidence>
<evidence type="ECO:0000256" key="3">
    <source>
        <dbReference type="PROSITE-ProRule" id="PRU00182"/>
    </source>
</evidence>
<name>A0ABT6YPJ3_9BACT</name>
<dbReference type="SUPFAM" id="SSF55174">
    <property type="entry name" value="Alpha-L RNA-binding motif"/>
    <property type="match status" value="1"/>
</dbReference>
<comment type="similarity">
    <text evidence="1 4">Belongs to the pseudouridine synthase RsuA family.</text>
</comment>
<evidence type="ECO:0000256" key="2">
    <source>
        <dbReference type="ARBA" id="ARBA00023235"/>
    </source>
</evidence>
<dbReference type="InterPro" id="IPR050343">
    <property type="entry name" value="RsuA_PseudoU_synthase"/>
</dbReference>
<dbReference type="EMBL" id="JASHID010000009">
    <property type="protein sequence ID" value="MDI9865485.1"/>
    <property type="molecule type" value="Genomic_DNA"/>
</dbReference>
<keyword evidence="3" id="KW-0694">RNA-binding</keyword>
<gene>
    <name evidence="7" type="ORF">QM480_14175</name>
</gene>
<evidence type="ECO:0000259" key="6">
    <source>
        <dbReference type="SMART" id="SM00363"/>
    </source>
</evidence>
<feature type="compositionally biased region" description="Basic and acidic residues" evidence="5">
    <location>
        <begin position="1"/>
        <end position="335"/>
    </location>
</feature>
<comment type="caution">
    <text evidence="7">The sequence shown here is derived from an EMBL/GenBank/DDBJ whole genome shotgun (WGS) entry which is preliminary data.</text>
</comment>
<feature type="domain" description="RNA-binding S4" evidence="6">
    <location>
        <begin position="394"/>
        <end position="455"/>
    </location>
</feature>
<evidence type="ECO:0000313" key="7">
    <source>
        <dbReference type="EMBL" id="MDI9865485.1"/>
    </source>
</evidence>
<dbReference type="PANTHER" id="PTHR47683">
    <property type="entry name" value="PSEUDOURIDINE SYNTHASE FAMILY PROTEIN-RELATED"/>
    <property type="match status" value="1"/>
</dbReference>
<sequence>MRKRIQKEEFSPERREQSRTRREELKRELRGEAPAKNERYSDKKSFDSNESRPARKDFKPNFEKKDFNRDDSRPRREGGFNGEKREFRPKFEDKGRGFEKRDFNRDDSRGPRREGGFNGEKREFRPKFEDKGRGFEKRDFNRDDSRGPRREGGFNGEKREFRPKFEDKGRGFEKRDFNRDDSRGPRREGGFNGEKREFRPKFEDKGRGFEKRDFNREDSRPRREGGFDGEKREFRPRFEDKGRGFEKRDFNREDSRLRREGGFDGEKREFRPRFEDKGRGFEKRDFNREDSRPRREGGFDGEKREFRPRFDKDAPRSERREEGSERKPRTERSEKTYGSAKANFGGKKNLFKAHRPQEESDKWTPTYRLDKYKETASKKVQKQIEKSESSSSLVRLNRYIANAGVCSRREADDLIKAGEIKINGKVVTEMGYQVKHGDIVKYGNRKLSREKMVYLLLNKPKDFITTTEDPNERKTVMDLVSNACQERIYPVGRLDRNTTGLLLLTNDGELADKLTHPSNEITKVYQVELDKPLTTEHFDAILKGVTLEDGEIKADELAIVTPDNMVVGIQIHSGRNRIVRRIFESLGYEVLKLDRTTFATLSKKDLPRGTWRFLTEQEVIKLKYFV</sequence>
<dbReference type="NCBIfam" id="TIGR00093">
    <property type="entry name" value="pseudouridine synthase"/>
    <property type="match status" value="1"/>
</dbReference>
<dbReference type="InterPro" id="IPR018496">
    <property type="entry name" value="PsdUridine_synth_RsuA/RluB_CS"/>
</dbReference>
<dbReference type="InterPro" id="IPR000748">
    <property type="entry name" value="PsdUridine_synth_RsuA/RluB/E/F"/>
</dbReference>
<dbReference type="Proteomes" id="UP001236569">
    <property type="component" value="Unassembled WGS sequence"/>
</dbReference>
<keyword evidence="8" id="KW-1185">Reference proteome</keyword>
<evidence type="ECO:0000256" key="1">
    <source>
        <dbReference type="ARBA" id="ARBA00008348"/>
    </source>
</evidence>
<evidence type="ECO:0000313" key="8">
    <source>
        <dbReference type="Proteomes" id="UP001236569"/>
    </source>
</evidence>
<organism evidence="7 8">
    <name type="scientific">Flectobacillus longus</name>
    <dbReference type="NCBI Taxonomy" id="2984207"/>
    <lineage>
        <taxon>Bacteria</taxon>
        <taxon>Pseudomonadati</taxon>
        <taxon>Bacteroidota</taxon>
        <taxon>Cytophagia</taxon>
        <taxon>Cytophagales</taxon>
        <taxon>Flectobacillaceae</taxon>
        <taxon>Flectobacillus</taxon>
    </lineage>
</organism>
<evidence type="ECO:0000256" key="5">
    <source>
        <dbReference type="SAM" id="MobiDB-lite"/>
    </source>
</evidence>
<proteinExistence type="inferred from homology"/>
<dbReference type="RefSeq" id="WP_283370464.1">
    <property type="nucleotide sequence ID" value="NZ_JASHID010000009.1"/>
</dbReference>
<dbReference type="SMART" id="SM00363">
    <property type="entry name" value="S4"/>
    <property type="match status" value="1"/>
</dbReference>
<dbReference type="CDD" id="cd00165">
    <property type="entry name" value="S4"/>
    <property type="match status" value="1"/>
</dbReference>
<dbReference type="CDD" id="cd02870">
    <property type="entry name" value="PseudoU_synth_RsuA_like"/>
    <property type="match status" value="1"/>
</dbReference>
<dbReference type="Gene3D" id="3.30.70.1560">
    <property type="entry name" value="Alpha-L RNA-binding motif"/>
    <property type="match status" value="1"/>
</dbReference>